<feature type="region of interest" description="Disordered" evidence="1">
    <location>
        <begin position="334"/>
        <end position="394"/>
    </location>
</feature>
<dbReference type="InterPro" id="IPR038765">
    <property type="entry name" value="Papain-like_cys_pep_sf"/>
</dbReference>
<proteinExistence type="predicted"/>
<dbReference type="Pfam" id="PF05023">
    <property type="entry name" value="Phytochelatin"/>
    <property type="match status" value="1"/>
</dbReference>
<name>A0A7D9JKE1_PARCT</name>
<dbReference type="GO" id="GO:0016756">
    <property type="term" value="F:glutathione gamma-glutamylcysteinyltransferase activity"/>
    <property type="evidence" value="ECO:0007669"/>
    <property type="project" value="InterPro"/>
</dbReference>
<gene>
    <name evidence="2" type="ORF">PACLA_8A007401</name>
</gene>
<evidence type="ECO:0000313" key="3">
    <source>
        <dbReference type="Proteomes" id="UP001152795"/>
    </source>
</evidence>
<dbReference type="Gene3D" id="3.90.70.30">
    <property type="entry name" value="Phytochelatin synthase, N-terminal domain"/>
    <property type="match status" value="1"/>
</dbReference>
<evidence type="ECO:0000313" key="2">
    <source>
        <dbReference type="EMBL" id="CAB4030973.1"/>
    </source>
</evidence>
<dbReference type="InterPro" id="IPR040409">
    <property type="entry name" value="PCS-like"/>
</dbReference>
<dbReference type="GO" id="GO:0046872">
    <property type="term" value="F:metal ion binding"/>
    <property type="evidence" value="ECO:0007669"/>
    <property type="project" value="InterPro"/>
</dbReference>
<dbReference type="GO" id="GO:0046938">
    <property type="term" value="P:phytochelatin biosynthetic process"/>
    <property type="evidence" value="ECO:0007669"/>
    <property type="project" value="InterPro"/>
</dbReference>
<organism evidence="2 3">
    <name type="scientific">Paramuricea clavata</name>
    <name type="common">Red gorgonian</name>
    <name type="synonym">Violescent sea-whip</name>
    <dbReference type="NCBI Taxonomy" id="317549"/>
    <lineage>
        <taxon>Eukaryota</taxon>
        <taxon>Metazoa</taxon>
        <taxon>Cnidaria</taxon>
        <taxon>Anthozoa</taxon>
        <taxon>Octocorallia</taxon>
        <taxon>Malacalcyonacea</taxon>
        <taxon>Plexauridae</taxon>
        <taxon>Paramuricea</taxon>
    </lineage>
</organism>
<keyword evidence="3" id="KW-1185">Reference proteome</keyword>
<dbReference type="PROSITE" id="PS51443">
    <property type="entry name" value="PCS"/>
    <property type="match status" value="1"/>
</dbReference>
<dbReference type="EMBL" id="CACRXK020017269">
    <property type="protein sequence ID" value="CAB4030973.1"/>
    <property type="molecule type" value="Genomic_DNA"/>
</dbReference>
<comment type="caution">
    <text evidence="2">The sequence shown here is derived from an EMBL/GenBank/DDBJ whole genome shotgun (WGS) entry which is preliminary data.</text>
</comment>
<sequence>MSEGLVLFTSDEGRQIFFESGNAGYLNSYFELSQNFLTSFDPSFSCGLATLTMCLNTFREDPCRVWKDIYRWYAQTMLEHCVPYKMIVGNGIVFQQFACMVECNYLTVALVRNLKPTASVDEFRALCKRTTSRRCDEILVVCYHRNGLDQEATGHFSPIGGYHPEKDLVLVFDVSRYKYPLHWVPIRRLWGAMALDDDVTGNPRGYYVLRKRSSLDKPPLLFKTVSSEDSPTFHKGWLKFFNTVLMPWHCWMKSLAAPTSTREALIEVIRKLLKFMMSSKCTGMDHLDGIHIRLEFMNADLSSHKKCLVCKVRETIEDCILWEYVREQIVEEKERKNEQHEQHQRHEQQDQRHEQQHHEQEQQHEQQHQRHEQPHQRHEQHQQNEQQPPQHNHRHYQHQQVMCLCWSKLTDGVSENKPTHSTITCCNVHIQPSSCHLRRFNLAHYIVMILLSWPYELDDKNNHKISNGVCSAMNHVVSTELSNMDEVLEDEVVNVRNRFSKTQLAIR</sequence>
<reference evidence="2" key="1">
    <citation type="submission" date="2020-04" db="EMBL/GenBank/DDBJ databases">
        <authorList>
            <person name="Alioto T."/>
            <person name="Alioto T."/>
            <person name="Gomez Garrido J."/>
        </authorList>
    </citation>
    <scope>NUCLEOTIDE SEQUENCE</scope>
    <source>
        <strain evidence="2">A484AB</strain>
    </source>
</reference>
<evidence type="ECO:0000256" key="1">
    <source>
        <dbReference type="SAM" id="MobiDB-lite"/>
    </source>
</evidence>
<dbReference type="AlphaFoldDB" id="A0A7D9JKE1"/>
<protein>
    <submittedName>
        <fullName evidence="2">Phytochelatin synthase</fullName>
    </submittedName>
</protein>
<dbReference type="GO" id="GO:0010038">
    <property type="term" value="P:response to metal ion"/>
    <property type="evidence" value="ECO:0007669"/>
    <property type="project" value="InterPro"/>
</dbReference>
<dbReference type="OrthoDB" id="448954at2759"/>
<dbReference type="SUPFAM" id="SSF54001">
    <property type="entry name" value="Cysteine proteinases"/>
    <property type="match status" value="1"/>
</dbReference>
<dbReference type="PANTHER" id="PTHR33447">
    <property type="entry name" value="GLUTATHIONE GAMMA-GLUTAMYLCYSTEINYLTRANSFERASE"/>
    <property type="match status" value="1"/>
</dbReference>
<feature type="compositionally biased region" description="Basic and acidic residues" evidence="1">
    <location>
        <begin position="334"/>
        <end position="382"/>
    </location>
</feature>
<dbReference type="InterPro" id="IPR038156">
    <property type="entry name" value="PCS_N_sf"/>
</dbReference>
<dbReference type="InterPro" id="IPR007719">
    <property type="entry name" value="PCS_N"/>
</dbReference>
<dbReference type="Proteomes" id="UP001152795">
    <property type="component" value="Unassembled WGS sequence"/>
</dbReference>
<accession>A0A7D9JKE1</accession>
<dbReference type="FunFam" id="3.90.70.30:FF:000001">
    <property type="entry name" value="Glutathione gamma-glutamylcysteinyltransferase 1"/>
    <property type="match status" value="1"/>
</dbReference>